<dbReference type="PANTHER" id="PTHR30349:SF41">
    <property type="entry name" value="INTEGRASE_RECOMBINASE PROTEIN MJ0367-RELATED"/>
    <property type="match status" value="1"/>
</dbReference>
<evidence type="ECO:0000256" key="3">
    <source>
        <dbReference type="ARBA" id="ARBA00023172"/>
    </source>
</evidence>
<dbReference type="InterPro" id="IPR050090">
    <property type="entry name" value="Tyrosine_recombinase_XerCD"/>
</dbReference>
<proteinExistence type="inferred from homology"/>
<accession>A0A1U7I7Q4</accession>
<protein>
    <submittedName>
        <fullName evidence="5">Integrase</fullName>
    </submittedName>
</protein>
<dbReference type="PANTHER" id="PTHR30349">
    <property type="entry name" value="PHAGE INTEGRASE-RELATED"/>
    <property type="match status" value="1"/>
</dbReference>
<dbReference type="GO" id="GO:0015074">
    <property type="term" value="P:DNA integration"/>
    <property type="evidence" value="ECO:0007669"/>
    <property type="project" value="InterPro"/>
</dbReference>
<dbReference type="PROSITE" id="PS51898">
    <property type="entry name" value="TYR_RECOMBINASE"/>
    <property type="match status" value="1"/>
</dbReference>
<organism evidence="5 6">
    <name type="scientific">[Phormidium ambiguum] IAM M-71</name>
    <dbReference type="NCBI Taxonomy" id="454136"/>
    <lineage>
        <taxon>Bacteria</taxon>
        <taxon>Bacillati</taxon>
        <taxon>Cyanobacteriota</taxon>
        <taxon>Cyanophyceae</taxon>
        <taxon>Oscillatoriophycideae</taxon>
        <taxon>Aerosakkonematales</taxon>
        <taxon>Aerosakkonemataceae</taxon>
        <taxon>Floridanema</taxon>
    </lineage>
</organism>
<dbReference type="InterPro" id="IPR002104">
    <property type="entry name" value="Integrase_catalytic"/>
</dbReference>
<dbReference type="AlphaFoldDB" id="A0A1U7I7Q4"/>
<dbReference type="EMBL" id="MRCE01000040">
    <property type="protein sequence ID" value="OKH32392.1"/>
    <property type="molecule type" value="Genomic_DNA"/>
</dbReference>
<dbReference type="Pfam" id="PF00589">
    <property type="entry name" value="Phage_integrase"/>
    <property type="match status" value="1"/>
</dbReference>
<dbReference type="OrthoDB" id="9801717at2"/>
<evidence type="ECO:0000256" key="2">
    <source>
        <dbReference type="ARBA" id="ARBA00023125"/>
    </source>
</evidence>
<dbReference type="InterPro" id="IPR011010">
    <property type="entry name" value="DNA_brk_join_enz"/>
</dbReference>
<dbReference type="SUPFAM" id="SSF56349">
    <property type="entry name" value="DNA breaking-rejoining enzymes"/>
    <property type="match status" value="1"/>
</dbReference>
<sequence length="322" mass="35349">MPRLVSWDTTDLVLTEPLPLTLHPAALYLSLLSPGSRPTMRQSLDTIASLLSNGQCDAMTLNWAALRYQHTAAVQGALLAKREPATVRKMMCALRRVLKEAVRLDLMDATAYAKAIDLPQIRSNPELRGRALSEDEIAALVSACHDDPTPAGIRDAALIAILRVGLRRAEVVKLELKDFKASVGELKVRGGKGGKNRTVYLPGDAISLVEDWLKVRGRSPGALLCPSWKRGRIHIRPLTPQAVLMILRKRAVEAQVDPFSPHDFRRTFCSDLLDAGVDIVTVAALAGHSSPEVVAKYDRRGEETKRKAVEKLSIPSLHRSTK</sequence>
<keyword evidence="3" id="KW-0233">DNA recombination</keyword>
<evidence type="ECO:0000313" key="5">
    <source>
        <dbReference type="EMBL" id="OKH32392.1"/>
    </source>
</evidence>
<evidence type="ECO:0000313" key="6">
    <source>
        <dbReference type="Proteomes" id="UP000185860"/>
    </source>
</evidence>
<feature type="domain" description="Tyr recombinase" evidence="4">
    <location>
        <begin position="127"/>
        <end position="310"/>
    </location>
</feature>
<dbReference type="InterPro" id="IPR013762">
    <property type="entry name" value="Integrase-like_cat_sf"/>
</dbReference>
<keyword evidence="2" id="KW-0238">DNA-binding</keyword>
<dbReference type="GO" id="GO:0003677">
    <property type="term" value="F:DNA binding"/>
    <property type="evidence" value="ECO:0007669"/>
    <property type="project" value="UniProtKB-KW"/>
</dbReference>
<evidence type="ECO:0000256" key="1">
    <source>
        <dbReference type="ARBA" id="ARBA00008857"/>
    </source>
</evidence>
<reference evidence="5 6" key="1">
    <citation type="submission" date="2016-11" db="EMBL/GenBank/DDBJ databases">
        <title>Draft Genome Sequences of Nine Cyanobacterial Strains from Diverse Habitats.</title>
        <authorList>
            <person name="Zhu T."/>
            <person name="Hou S."/>
            <person name="Lu X."/>
            <person name="Hess W.R."/>
        </authorList>
    </citation>
    <scope>NUCLEOTIDE SEQUENCE [LARGE SCALE GENOMIC DNA]</scope>
    <source>
        <strain evidence="5 6">IAM M-71</strain>
    </source>
</reference>
<comment type="caution">
    <text evidence="5">The sequence shown here is derived from an EMBL/GenBank/DDBJ whole genome shotgun (WGS) entry which is preliminary data.</text>
</comment>
<name>A0A1U7I7Q4_9CYAN</name>
<dbReference type="Proteomes" id="UP000185860">
    <property type="component" value="Unassembled WGS sequence"/>
</dbReference>
<dbReference type="STRING" id="454136.NIES2119_26385"/>
<gene>
    <name evidence="5" type="ORF">NIES2119_26385</name>
</gene>
<dbReference type="CDD" id="cd00397">
    <property type="entry name" value="DNA_BRE_C"/>
    <property type="match status" value="1"/>
</dbReference>
<comment type="similarity">
    <text evidence="1">Belongs to the 'phage' integrase family.</text>
</comment>
<evidence type="ECO:0000259" key="4">
    <source>
        <dbReference type="PROSITE" id="PS51898"/>
    </source>
</evidence>
<dbReference type="Gene3D" id="1.10.443.10">
    <property type="entry name" value="Intergrase catalytic core"/>
    <property type="match status" value="1"/>
</dbReference>
<dbReference type="GO" id="GO:0006310">
    <property type="term" value="P:DNA recombination"/>
    <property type="evidence" value="ECO:0007669"/>
    <property type="project" value="UniProtKB-KW"/>
</dbReference>